<evidence type="ECO:0000256" key="8">
    <source>
        <dbReference type="SAM" id="MobiDB-lite"/>
    </source>
</evidence>
<evidence type="ECO:0000313" key="10">
    <source>
        <dbReference type="Proteomes" id="UP000281128"/>
    </source>
</evidence>
<evidence type="ECO:0000256" key="5">
    <source>
        <dbReference type="ARBA" id="ARBA00022737"/>
    </source>
</evidence>
<feature type="region of interest" description="Disordered" evidence="8">
    <location>
        <begin position="1742"/>
        <end position="1808"/>
    </location>
</feature>
<dbReference type="SUPFAM" id="SSF51120">
    <property type="entry name" value="beta-Roll"/>
    <property type="match status" value="10"/>
</dbReference>
<evidence type="ECO:0000256" key="7">
    <source>
        <dbReference type="ARBA" id="ARBA00023136"/>
    </source>
</evidence>
<dbReference type="PANTHER" id="PTHR38340">
    <property type="entry name" value="S-LAYER PROTEIN"/>
    <property type="match status" value="1"/>
</dbReference>
<evidence type="ECO:0000256" key="4">
    <source>
        <dbReference type="ARBA" id="ARBA00022656"/>
    </source>
</evidence>
<accession>A0A3A8AZ40</accession>
<evidence type="ECO:0000256" key="3">
    <source>
        <dbReference type="ARBA" id="ARBA00022525"/>
    </source>
</evidence>
<keyword evidence="10" id="KW-1185">Reference proteome</keyword>
<dbReference type="GO" id="GO:0005576">
    <property type="term" value="C:extracellular region"/>
    <property type="evidence" value="ECO:0007669"/>
    <property type="project" value="UniProtKB-SubCell"/>
</dbReference>
<gene>
    <name evidence="9" type="ORF">D6850_04630</name>
</gene>
<keyword evidence="6" id="KW-0843">Virulence</keyword>
<dbReference type="InterPro" id="IPR018511">
    <property type="entry name" value="Hemolysin-typ_Ca-bd_CS"/>
</dbReference>
<dbReference type="InterPro" id="IPR001343">
    <property type="entry name" value="Hemolysn_Ca-bd"/>
</dbReference>
<name>A0A3A8AZ40_9RHOB</name>
<dbReference type="Pfam" id="PF00353">
    <property type="entry name" value="HemolysinCabind"/>
    <property type="match status" value="18"/>
</dbReference>
<dbReference type="EMBL" id="RAPE01000001">
    <property type="protein sequence ID" value="RKF16829.1"/>
    <property type="molecule type" value="Genomic_DNA"/>
</dbReference>
<protein>
    <recommendedName>
        <fullName evidence="11">Calcium-binding protein</fullName>
    </recommendedName>
</protein>
<comment type="subcellular location">
    <subcellularLocation>
        <location evidence="1">Membrane</location>
    </subcellularLocation>
    <subcellularLocation>
        <location evidence="2">Secreted</location>
    </subcellularLocation>
</comment>
<reference evidence="9 10" key="1">
    <citation type="submission" date="2018-09" db="EMBL/GenBank/DDBJ databases">
        <title>Roseovarius spongiae sp. nov., isolated from a marine sponge.</title>
        <authorList>
            <person name="Zhuang L."/>
            <person name="Luo L."/>
        </authorList>
    </citation>
    <scope>NUCLEOTIDE SEQUENCE [LARGE SCALE GENOMIC DNA]</scope>
    <source>
        <strain evidence="9 10">HN-E21</strain>
    </source>
</reference>
<organism evidence="9 10">
    <name type="scientific">Roseovarius spongiae</name>
    <dbReference type="NCBI Taxonomy" id="2320272"/>
    <lineage>
        <taxon>Bacteria</taxon>
        <taxon>Pseudomonadati</taxon>
        <taxon>Pseudomonadota</taxon>
        <taxon>Alphaproteobacteria</taxon>
        <taxon>Rhodobacterales</taxon>
        <taxon>Roseobacteraceae</taxon>
        <taxon>Roseovarius</taxon>
    </lineage>
</organism>
<proteinExistence type="predicted"/>
<keyword evidence="3" id="KW-0964">Secreted</keyword>
<dbReference type="GO" id="GO:0016020">
    <property type="term" value="C:membrane"/>
    <property type="evidence" value="ECO:0007669"/>
    <property type="project" value="UniProtKB-SubCell"/>
</dbReference>
<dbReference type="PANTHER" id="PTHR38340:SF1">
    <property type="entry name" value="S-LAYER PROTEIN"/>
    <property type="match status" value="1"/>
</dbReference>
<evidence type="ECO:0000256" key="2">
    <source>
        <dbReference type="ARBA" id="ARBA00004613"/>
    </source>
</evidence>
<dbReference type="Gene3D" id="2.150.10.10">
    <property type="entry name" value="Serralysin-like metalloprotease, C-terminal"/>
    <property type="match status" value="12"/>
</dbReference>
<dbReference type="PRINTS" id="PR00313">
    <property type="entry name" value="CABNDNGRPT"/>
</dbReference>
<dbReference type="InterPro" id="IPR003995">
    <property type="entry name" value="RTX_toxin_determinant-A"/>
</dbReference>
<dbReference type="GO" id="GO:0005509">
    <property type="term" value="F:calcium ion binding"/>
    <property type="evidence" value="ECO:0007669"/>
    <property type="project" value="InterPro"/>
</dbReference>
<evidence type="ECO:0000313" key="9">
    <source>
        <dbReference type="EMBL" id="RKF16829.1"/>
    </source>
</evidence>
<evidence type="ECO:0008006" key="11">
    <source>
        <dbReference type="Google" id="ProtNLM"/>
    </source>
</evidence>
<sequence>MAKHNTTLFFETSGQNLWAPGPAIDLSVDSGDALLWNPDELTKAFSVSALGFSVDAELYLAARFGLIAWANLGTAGSWDASFGVSVNVDKPNAIAIDGTSTMMLFDFSDWEVTQSSISSEGFGTGDGNLGAGLDLVIEFEAGVRDIEFGHWFGTDDLGGFTVIDIEQRLTLIGVNLESPEFELGLTDGVTFTARLPQGADTEGQGEDGDGDGRLDSVVRGDGVSDTRFLELNADLDKLMTNLLGKIPFPPVKAAAKFLEEVVFAEHTFDISDYTGGVIPKGKFQFSFTMLDVQAGAGLVITEDTALDFSRAGASDIPDIDIKLTSDNGTPNDASDDVVAFTRLGDSALIAAPLMGVPTSLEDGVGTANITAEYSVNRARFEHGMGLGINASITITALAGKLEGAWVPPSMRISFGPLLELEIPEGGVTIELGNFFEDDFDVDGSIFNTETDVMDVFYVHQSITPSGWNPESSTAEEQIYGFFQKVYQQAEANATTYAQDGYATPQTLSVPGHTDAMNGIAEIFVWNGNFSNSLDMDVNTGTDDKVVVDVQSQSAGLTVFAGTGARDGAPLIAFDDSYQLKYNLLIALQTATQIEYELNNRFLTIGGSAEVFGADGHGDVMIHFRDDAYIYDGGAEGSEYDVFIADFTLTHGDEAVEWDMFEDIATNNGVALFEGSANGEITVREIEEIHLRTGGGDDYIKAHFRSDTLRTGGGDDIVELGGDFYTDVVVLEDGDDAALTRFPGGPTGGAPFDDYVFGGRGVDHVFAEAGDEGLCYDIMTFTGGVYSYLFGGTGIDVNATDAQFLSLTDAYYQNVQANYDTAQTSFIDAIVSGEFEHLMLINGTADAGRVLIAADVEHIANHGTYAGGDDLGLFTGGTRYDGGSGGDDRFVADFGVYETIFGDRGGAFVDLNGVGLYGDTTITNYESMWVKGTSKGDTFRGGKNDTIRGGDGDDVISGGFGDQGFDRLYGEDGDDTFHQKDGWSDRLFGGAGYDRLFLDHGGDYGGLRTGYFDAGDAAVGSQAYFSAADTVAKLFEATALEVDPAAVTTSYNFAGISGGLNFTPTQGIEEVSIRGGANHDDLFVWGKAQYYIGGESAGDADVLAADFSARQSQMRFQITDDDTTGGQVVFGTMLHGIDRMVLRGTQGGDLLTGGMHDDYIDGQGGNDIINGGGGDDTVLGGAGSDKFYWEGQGYLELDGGADRDELLIAGASDALQFAGYDAGGDYVFQVAAKYLTSGVGAVTQVLDQMHTVAFLEYNTNGDLASTENNAVRFTDIEEVDVAGSDEHNDVVVFQNSIAYVGGDRADGSDADLFLGDFSAETGDLFFDGFSQRGVGYDIGQGTLLSGFESFVLRLGSGNDVVRANGGFSIVDGGAGNDRFYNESYNGQFNGEDGDDIYEFGGGNGAFDGGAGADTLAVSAGPYALSISFNLGAGGGAQAGPFDAAEYDSYSKYEMFFDPGAYFASGALYSYEIGLIGTGSSSGIEFLDTEEVQIIGSDLDDVLIGGPERGVLYGEAGDDLLVSFGGNDFMAGGAGMDRYVFSHGFGSDVIHGERDANTRLVFADGVLMSELAFVADGADLLVGLGTNELRIIDYYADSIDGRAFTVETSDATFGITTTSPGATLIRANPGLSAFGTDANDRFEARSGGDDLYRGGDGDDFFYASYGRDVYVGGIGLDTVSYVRAGGAIQLDLSVFEAAGDMAHDDIFVSIENFVGAMHDDTMIGDRLSNSLAGAGGDDTLDGKAGDDFLSGGSGDDDLSGGAGFDRLYGEEGNDTLRGGDDSDVVDGGAGDDSLEGGAADDILAGGAGNDTAQGDAGDDVFAYTGGFDAYDGGADTDWADFSRFGAAVWVNLVSAGTDAWTRDNDTVTTGTWREIAVLDGIENLRGSDFDDDLLGDAGDNVLDGGLGDNLYTGRGGADIFRGGVEFDTIDYSRETGGSGITYDGSALTPGFEMEIVDTFGDTDLANGIERVIGTDLDDYFAGGDLDEDFLGGGGDDYLDGWQGDDTLEGGAGADTLLGYSGDDLLIGGAGDDMVDGEDGNDIVHAGALGRNTLSGGADFDTLNYTGAVGALDVDLTRATGEVRIDSVAGMTGTGHVVDDIDGFEAIIGSGFDDTFLGDGGATTFGYTGGFDMFDGGGGADFVNFSNFGSAVWIDLDYAAGAEAWTRDGSDVKSGAWRSIATIVNAPNVDGTNFDDEIEGDDNVNIIYGLDGDDMITGHGGADMLYGGAGNDVFKGNWDIYLDAIDGGDGFDTVDVTQADAITAIDLRNMTGVEAILAGAFDDALNGDDGMNILNGGGGSDIMYGHGGADIFVLDGVVGSIDFVYGGLGSDSVDLSEFAQAATVTLETPLDYGYVNTTIGGVTHEVGVLAESIENVIGTDFADSMTGNDADNAFSGGFGNDTATGGAGRDSFNWTGGRDMWDGGADRDIASFTSSPYAIWLDLRAAAPMAWHRNGPDLSAGAWVEVADLTDIEDVAGSAHDDQVFGSASANLLLGFDGDDDLYGIGGQNTIEGGAGDDTLTGGVDADRLSGGTGDDNVLGGGGDDTIIGGAGDDIIEGGADADTVIYDAFSQSFRVSVDAGTGDWIFQHNGAGPANGTGAGGGLTYTSGNSFLDKEVDYGRDILRGVEFVEFKDGVKTIDELINLAPSVTVSDITLLGAGAQTNLSALGSVSDPEGDPILEVEIIDGEGTDSVMIGGVAVDASTGARAASLADITILRDPVVGVQDFEIRARDASGWGEFSKFTLTSGVPNVLPVTTVGDQAKSPLEWTRLDAVLGVADPDGDAVLHYGLWDDEGANSWWADGGYVDATTGYYTSDLSDIWFQADATAGSQTLWVRTNDGAGWGGWDPFDVATPNARPAVEVADQSVAADEWTKLSTVVDVTDANGDAIALYEVWDDEGGDNWWADGGIKDASGGYQTADLSDIWFRGDASKGGQTLWVRANDGTDWGDWDSFTLTTENSPPVVDIADQAAAPLAWTRLDAVMSALDADGDAIALYEVWDDEGGDNWWADGGIRDANAGYQTADLSDIWFRGDAAPGSQTLWVRASDGTDWGDWDSFVLDTI</sequence>
<dbReference type="PROSITE" id="PS00330">
    <property type="entry name" value="HEMOLYSIN_CALCIUM"/>
    <property type="match status" value="4"/>
</dbReference>
<keyword evidence="4" id="KW-0800">Toxin</keyword>
<dbReference type="InterPro" id="IPR050557">
    <property type="entry name" value="RTX_toxin/Mannuronan_C5-epim"/>
</dbReference>
<dbReference type="Gene3D" id="2.160.20.160">
    <property type="match status" value="1"/>
</dbReference>
<feature type="region of interest" description="Disordered" evidence="8">
    <location>
        <begin position="196"/>
        <end position="215"/>
    </location>
</feature>
<dbReference type="RefSeq" id="WP_121164218.1">
    <property type="nucleotide sequence ID" value="NZ_RAPE01000001.1"/>
</dbReference>
<keyword evidence="7" id="KW-0472">Membrane</keyword>
<evidence type="ECO:0000256" key="6">
    <source>
        <dbReference type="ARBA" id="ARBA00023026"/>
    </source>
</evidence>
<dbReference type="GO" id="GO:0090729">
    <property type="term" value="F:toxin activity"/>
    <property type="evidence" value="ECO:0007669"/>
    <property type="project" value="UniProtKB-KW"/>
</dbReference>
<evidence type="ECO:0000256" key="1">
    <source>
        <dbReference type="ARBA" id="ARBA00004370"/>
    </source>
</evidence>
<dbReference type="Proteomes" id="UP000281128">
    <property type="component" value="Unassembled WGS sequence"/>
</dbReference>
<dbReference type="InterPro" id="IPR011049">
    <property type="entry name" value="Serralysin-like_metalloprot_C"/>
</dbReference>
<comment type="caution">
    <text evidence="9">The sequence shown here is derived from an EMBL/GenBank/DDBJ whole genome shotgun (WGS) entry which is preliminary data.</text>
</comment>
<dbReference type="PRINTS" id="PR01488">
    <property type="entry name" value="RTXTOXINA"/>
</dbReference>
<dbReference type="OrthoDB" id="9757622at2"/>
<keyword evidence="5" id="KW-0677">Repeat</keyword>